<comment type="function">
    <text evidence="5">Forms part of the polypeptide exit tunnel.</text>
</comment>
<dbReference type="GO" id="GO:0005840">
    <property type="term" value="C:ribosome"/>
    <property type="evidence" value="ECO:0007669"/>
    <property type="project" value="UniProtKB-KW"/>
</dbReference>
<keyword evidence="5" id="KW-0694">RNA-binding</keyword>
<evidence type="ECO:0000313" key="7">
    <source>
        <dbReference type="EMBL" id="KKQ70034.1"/>
    </source>
</evidence>
<name>A0A0G0M8M8_9BACT</name>
<dbReference type="Proteomes" id="UP000034022">
    <property type="component" value="Unassembled WGS sequence"/>
</dbReference>
<dbReference type="EMBL" id="LBUU01000007">
    <property type="protein sequence ID" value="KKQ70034.1"/>
    <property type="molecule type" value="Genomic_DNA"/>
</dbReference>
<dbReference type="InterPro" id="IPR013005">
    <property type="entry name" value="Ribosomal_uL4-like"/>
</dbReference>
<dbReference type="GO" id="GO:0019843">
    <property type="term" value="F:rRNA binding"/>
    <property type="evidence" value="ECO:0007669"/>
    <property type="project" value="UniProtKB-UniRule"/>
</dbReference>
<evidence type="ECO:0000256" key="3">
    <source>
        <dbReference type="ARBA" id="ARBA00023274"/>
    </source>
</evidence>
<accession>A0A0G0M8M8</accession>
<dbReference type="PANTHER" id="PTHR10746">
    <property type="entry name" value="50S RIBOSOMAL PROTEIN L4"/>
    <property type="match status" value="1"/>
</dbReference>
<dbReference type="NCBIfam" id="TIGR03953">
    <property type="entry name" value="rplD_bact"/>
    <property type="match status" value="1"/>
</dbReference>
<gene>
    <name evidence="5" type="primary">rplD</name>
    <name evidence="7" type="ORF">US91_C0007G0044</name>
</gene>
<evidence type="ECO:0000313" key="8">
    <source>
        <dbReference type="Proteomes" id="UP000034022"/>
    </source>
</evidence>
<feature type="region of interest" description="Disordered" evidence="6">
    <location>
        <begin position="135"/>
        <end position="155"/>
    </location>
</feature>
<dbReference type="HAMAP" id="MF_01328_B">
    <property type="entry name" value="Ribosomal_uL4_B"/>
    <property type="match status" value="1"/>
</dbReference>
<sequence>MEISNKVLNVEINEGLVHQAMVAQMANERQVLAHTKDRSEVSGGGKKPWRQKGTGRARSGSSRSPIWIGGGITFGPRSDRNFKKDLNRKMKQKALCMVMTDKVKEDNFIVLDKFEIKEYKTKQVNEILKALEKTRKPVETSPAKEKKSEKKSEKPAVKKLKRSILVINDEKTSEVKYSFRNLSGVKMINLENINIVDLLKYKELIITQEGLKKIEERYK</sequence>
<reference evidence="7 8" key="1">
    <citation type="journal article" date="2015" name="Nature">
        <title>rRNA introns, odd ribosomes, and small enigmatic genomes across a large radiation of phyla.</title>
        <authorList>
            <person name="Brown C.T."/>
            <person name="Hug L.A."/>
            <person name="Thomas B.C."/>
            <person name="Sharon I."/>
            <person name="Castelle C.J."/>
            <person name="Singh A."/>
            <person name="Wilkins M.J."/>
            <person name="Williams K.H."/>
            <person name="Banfield J.F."/>
        </authorList>
    </citation>
    <scope>NUCLEOTIDE SEQUENCE [LARGE SCALE GENOMIC DNA]</scope>
</reference>
<dbReference type="PATRIC" id="fig|1618638.3.peg.860"/>
<keyword evidence="5" id="KW-0699">rRNA-binding</keyword>
<dbReference type="PANTHER" id="PTHR10746:SF6">
    <property type="entry name" value="LARGE RIBOSOMAL SUBUNIT PROTEIN UL4M"/>
    <property type="match status" value="1"/>
</dbReference>
<keyword evidence="2 5" id="KW-0689">Ribosomal protein</keyword>
<dbReference type="GO" id="GO:1990904">
    <property type="term" value="C:ribonucleoprotein complex"/>
    <property type="evidence" value="ECO:0007669"/>
    <property type="project" value="UniProtKB-KW"/>
</dbReference>
<dbReference type="InterPro" id="IPR002136">
    <property type="entry name" value="Ribosomal_uL4"/>
</dbReference>
<organism evidence="7 8">
    <name type="scientific">Candidatus Falkowbacteria bacterium GW2011_GWE1_38_31</name>
    <dbReference type="NCBI Taxonomy" id="1618638"/>
    <lineage>
        <taxon>Bacteria</taxon>
        <taxon>Candidatus Falkowiibacteriota</taxon>
    </lineage>
</organism>
<evidence type="ECO:0000256" key="4">
    <source>
        <dbReference type="ARBA" id="ARBA00035244"/>
    </source>
</evidence>
<comment type="similarity">
    <text evidence="1 5">Belongs to the universal ribosomal protein uL4 family.</text>
</comment>
<evidence type="ECO:0000256" key="5">
    <source>
        <dbReference type="HAMAP-Rule" id="MF_01328"/>
    </source>
</evidence>
<proteinExistence type="inferred from homology"/>
<dbReference type="AlphaFoldDB" id="A0A0G0M8M8"/>
<protein>
    <recommendedName>
        <fullName evidence="4 5">Large ribosomal subunit protein uL4</fullName>
    </recommendedName>
</protein>
<evidence type="ECO:0000256" key="2">
    <source>
        <dbReference type="ARBA" id="ARBA00022980"/>
    </source>
</evidence>
<evidence type="ECO:0000256" key="1">
    <source>
        <dbReference type="ARBA" id="ARBA00010528"/>
    </source>
</evidence>
<dbReference type="SUPFAM" id="SSF52166">
    <property type="entry name" value="Ribosomal protein L4"/>
    <property type="match status" value="1"/>
</dbReference>
<comment type="function">
    <text evidence="5">One of the primary rRNA binding proteins, this protein initially binds near the 5'-end of the 23S rRNA. It is important during the early stages of 50S assembly. It makes multiple contacts with different domains of the 23S rRNA in the assembled 50S subunit and ribosome.</text>
</comment>
<evidence type="ECO:0000256" key="6">
    <source>
        <dbReference type="SAM" id="MobiDB-lite"/>
    </source>
</evidence>
<keyword evidence="3 5" id="KW-0687">Ribonucleoprotein</keyword>
<feature type="region of interest" description="Disordered" evidence="6">
    <location>
        <begin position="34"/>
        <end position="70"/>
    </location>
</feature>
<dbReference type="GO" id="GO:0006412">
    <property type="term" value="P:translation"/>
    <property type="evidence" value="ECO:0007669"/>
    <property type="project" value="UniProtKB-UniRule"/>
</dbReference>
<comment type="subunit">
    <text evidence="5">Part of the 50S ribosomal subunit.</text>
</comment>
<dbReference type="GO" id="GO:0003735">
    <property type="term" value="F:structural constituent of ribosome"/>
    <property type="evidence" value="ECO:0007669"/>
    <property type="project" value="InterPro"/>
</dbReference>
<dbReference type="InterPro" id="IPR023574">
    <property type="entry name" value="Ribosomal_uL4_dom_sf"/>
</dbReference>
<comment type="caution">
    <text evidence="7">The sequence shown here is derived from an EMBL/GenBank/DDBJ whole genome shotgun (WGS) entry which is preliminary data.</text>
</comment>
<dbReference type="Gene3D" id="3.40.1370.10">
    <property type="match status" value="1"/>
</dbReference>
<dbReference type="Pfam" id="PF00573">
    <property type="entry name" value="Ribosomal_L4"/>
    <property type="match status" value="1"/>
</dbReference>